<evidence type="ECO:0000313" key="8">
    <source>
        <dbReference type="Proteomes" id="UP001304683"/>
    </source>
</evidence>
<dbReference type="Gene3D" id="3.90.930.12">
    <property type="entry name" value="Ribosomal protein L6, alpha-beta domain"/>
    <property type="match status" value="2"/>
</dbReference>
<keyword evidence="3 5" id="KW-0694">RNA-binding</keyword>
<comment type="subunit">
    <text evidence="3">Part of the 50S ribosomal subunit.</text>
</comment>
<dbReference type="RefSeq" id="WP_135224527.1">
    <property type="nucleotide sequence ID" value="NZ_CP132508.1"/>
</dbReference>
<comment type="similarity">
    <text evidence="3 4">Belongs to the universal ribosomal protein uL6 family.</text>
</comment>
<dbReference type="PRINTS" id="PR00059">
    <property type="entry name" value="RIBOSOMALL6"/>
</dbReference>
<dbReference type="HAMAP" id="MF_01365_B">
    <property type="entry name" value="Ribosomal_uL6_B"/>
    <property type="match status" value="1"/>
</dbReference>
<dbReference type="Pfam" id="PF00347">
    <property type="entry name" value="Ribosomal_L6"/>
    <property type="match status" value="2"/>
</dbReference>
<organism evidence="7 8">
    <name type="scientific">Thermaerobacter composti</name>
    <dbReference type="NCBI Taxonomy" id="554949"/>
    <lineage>
        <taxon>Bacteria</taxon>
        <taxon>Bacillati</taxon>
        <taxon>Bacillota</taxon>
        <taxon>Clostridia</taxon>
        <taxon>Eubacteriales</taxon>
        <taxon>Clostridiales Family XVII. Incertae Sedis</taxon>
        <taxon>Thermaerobacter</taxon>
    </lineage>
</organism>
<dbReference type="EMBL" id="CP132508">
    <property type="protein sequence ID" value="WPD19028.1"/>
    <property type="molecule type" value="Genomic_DNA"/>
</dbReference>
<name>A0ABZ0QPS8_9FIRM</name>
<dbReference type="InterPro" id="IPR036789">
    <property type="entry name" value="Ribosomal_uL6-like_a/b-dom_sf"/>
</dbReference>
<dbReference type="GO" id="GO:0005840">
    <property type="term" value="C:ribosome"/>
    <property type="evidence" value="ECO:0007669"/>
    <property type="project" value="UniProtKB-KW"/>
</dbReference>
<comment type="function">
    <text evidence="3 5">This protein binds to the 23S rRNA, and is important in its secondary structure. It is located near the subunit interface in the base of the L7/L12 stalk, and near the tRNA binding site of the peptidyltransferase center.</text>
</comment>
<dbReference type="PANTHER" id="PTHR11655">
    <property type="entry name" value="60S/50S RIBOSOMAL PROTEIN L6/L9"/>
    <property type="match status" value="1"/>
</dbReference>
<keyword evidence="2 3" id="KW-0687">Ribonucleoprotein</keyword>
<evidence type="ECO:0000256" key="3">
    <source>
        <dbReference type="HAMAP-Rule" id="MF_01365"/>
    </source>
</evidence>
<accession>A0ABZ0QPS8</accession>
<feature type="domain" description="Large ribosomal subunit protein uL6 alpha-beta" evidence="6">
    <location>
        <begin position="11"/>
        <end position="82"/>
    </location>
</feature>
<reference evidence="7 8" key="1">
    <citation type="submission" date="2023-08" db="EMBL/GenBank/DDBJ databases">
        <title>Genome sequence of Thermaerobacter compostii strain Ins1, a spore-forming filamentous bacterium isolated from a deep geothermal reservoir.</title>
        <authorList>
            <person name="Bregnard D."/>
            <person name="Gonzalez D."/>
            <person name="Junier P."/>
        </authorList>
    </citation>
    <scope>NUCLEOTIDE SEQUENCE [LARGE SCALE GENOMIC DNA]</scope>
    <source>
        <strain evidence="7 8">Ins1</strain>
    </source>
</reference>
<dbReference type="PIRSF" id="PIRSF002162">
    <property type="entry name" value="Ribosomal_L6"/>
    <property type="match status" value="1"/>
</dbReference>
<dbReference type="Proteomes" id="UP001304683">
    <property type="component" value="Chromosome"/>
</dbReference>
<dbReference type="NCBIfam" id="TIGR03654">
    <property type="entry name" value="L6_bact"/>
    <property type="match status" value="1"/>
</dbReference>
<evidence type="ECO:0000256" key="4">
    <source>
        <dbReference type="RuleBase" id="RU003869"/>
    </source>
</evidence>
<dbReference type="InterPro" id="IPR019906">
    <property type="entry name" value="Ribosomal_uL6_bac-type"/>
</dbReference>
<evidence type="ECO:0000259" key="6">
    <source>
        <dbReference type="Pfam" id="PF00347"/>
    </source>
</evidence>
<gene>
    <name evidence="3 7" type="primary">rplF</name>
    <name evidence="7" type="ORF">Q5761_11865</name>
</gene>
<protein>
    <recommendedName>
        <fullName evidence="3">Large ribosomal subunit protein uL6</fullName>
    </recommendedName>
</protein>
<keyword evidence="1 3" id="KW-0689">Ribosomal protein</keyword>
<evidence type="ECO:0000256" key="2">
    <source>
        <dbReference type="ARBA" id="ARBA00023274"/>
    </source>
</evidence>
<sequence length="182" mass="19990">MSRVGRKPIPIPQGVQVTVEGNVVRVKGPKGQLERTIPAGLEVAVEDGQVVVRRQDDERQRRALHGLFRTLVANMITGVTQGYERSLTLEGAGYRASKQGRKLVMSLGYSHPVEYVPPEGIEIEVPAANTVVVRGIDKELVGNVAATIRAKRPLSRFRYADGPRGIRYTDERVALRPAKTGK</sequence>
<dbReference type="InterPro" id="IPR020040">
    <property type="entry name" value="Ribosomal_uL6_a/b-dom"/>
</dbReference>
<dbReference type="SUPFAM" id="SSF56053">
    <property type="entry name" value="Ribosomal protein L6"/>
    <property type="match status" value="2"/>
</dbReference>
<evidence type="ECO:0000313" key="7">
    <source>
        <dbReference type="EMBL" id="WPD19028.1"/>
    </source>
</evidence>
<proteinExistence type="inferred from homology"/>
<keyword evidence="8" id="KW-1185">Reference proteome</keyword>
<dbReference type="PANTHER" id="PTHR11655:SF14">
    <property type="entry name" value="LARGE RIBOSOMAL SUBUNIT PROTEIN UL6M"/>
    <property type="match status" value="1"/>
</dbReference>
<keyword evidence="3 5" id="KW-0699">rRNA-binding</keyword>
<evidence type="ECO:0000256" key="5">
    <source>
        <dbReference type="RuleBase" id="RU003870"/>
    </source>
</evidence>
<evidence type="ECO:0000256" key="1">
    <source>
        <dbReference type="ARBA" id="ARBA00022980"/>
    </source>
</evidence>
<feature type="domain" description="Large ribosomal subunit protein uL6 alpha-beta" evidence="6">
    <location>
        <begin position="91"/>
        <end position="155"/>
    </location>
</feature>
<dbReference type="InterPro" id="IPR000702">
    <property type="entry name" value="Ribosomal_uL6-like"/>
</dbReference>